<evidence type="ECO:0000313" key="6">
    <source>
        <dbReference type="Proteomes" id="UP001149165"/>
    </source>
</evidence>
<dbReference type="Gene3D" id="2.40.70.10">
    <property type="entry name" value="Acid Proteases"/>
    <property type="match status" value="2"/>
</dbReference>
<dbReference type="PRINTS" id="PR00792">
    <property type="entry name" value="PEPSIN"/>
</dbReference>
<organism evidence="5 6">
    <name type="scientific">Penicillium angulare</name>
    <dbReference type="NCBI Taxonomy" id="116970"/>
    <lineage>
        <taxon>Eukaryota</taxon>
        <taxon>Fungi</taxon>
        <taxon>Dikarya</taxon>
        <taxon>Ascomycota</taxon>
        <taxon>Pezizomycotina</taxon>
        <taxon>Eurotiomycetes</taxon>
        <taxon>Eurotiomycetidae</taxon>
        <taxon>Eurotiales</taxon>
        <taxon>Aspergillaceae</taxon>
        <taxon>Penicillium</taxon>
    </lineage>
</organism>
<dbReference type="InterPro" id="IPR021109">
    <property type="entry name" value="Peptidase_aspartic_dom_sf"/>
</dbReference>
<accession>A0A9W9FZQ5</accession>
<dbReference type="InterPro" id="IPR001461">
    <property type="entry name" value="Aspartic_peptidase_A1"/>
</dbReference>
<dbReference type="GO" id="GO:0006508">
    <property type="term" value="P:proteolysis"/>
    <property type="evidence" value="ECO:0007669"/>
    <property type="project" value="InterPro"/>
</dbReference>
<reference evidence="5" key="2">
    <citation type="journal article" date="2023" name="IMA Fungus">
        <title>Comparative genomic study of the Penicillium genus elucidates a diverse pangenome and 15 lateral gene transfer events.</title>
        <authorList>
            <person name="Petersen C."/>
            <person name="Sorensen T."/>
            <person name="Nielsen M.R."/>
            <person name="Sondergaard T.E."/>
            <person name="Sorensen J.L."/>
            <person name="Fitzpatrick D.A."/>
            <person name="Frisvad J.C."/>
            <person name="Nielsen K.L."/>
        </authorList>
    </citation>
    <scope>NUCLEOTIDE SEQUENCE</scope>
    <source>
        <strain evidence="5">IBT 30069</strain>
    </source>
</reference>
<reference evidence="5" key="1">
    <citation type="submission" date="2022-11" db="EMBL/GenBank/DDBJ databases">
        <authorList>
            <person name="Petersen C."/>
        </authorList>
    </citation>
    <scope>NUCLEOTIDE SEQUENCE</scope>
    <source>
        <strain evidence="5">IBT 30069</strain>
    </source>
</reference>
<evidence type="ECO:0000256" key="2">
    <source>
        <dbReference type="ARBA" id="ARBA00022801"/>
    </source>
</evidence>
<comment type="similarity">
    <text evidence="1">Belongs to the peptidase A1 family.</text>
</comment>
<dbReference type="OrthoDB" id="771136at2759"/>
<dbReference type="PANTHER" id="PTHR47966">
    <property type="entry name" value="BETA-SITE APP-CLEAVING ENZYME, ISOFORM A-RELATED"/>
    <property type="match status" value="1"/>
</dbReference>
<dbReference type="SUPFAM" id="SSF50630">
    <property type="entry name" value="Acid proteases"/>
    <property type="match status" value="1"/>
</dbReference>
<dbReference type="Pfam" id="PF00026">
    <property type="entry name" value="Asp"/>
    <property type="match status" value="1"/>
</dbReference>
<dbReference type="AlphaFoldDB" id="A0A9W9FZQ5"/>
<evidence type="ECO:0000256" key="3">
    <source>
        <dbReference type="SAM" id="SignalP"/>
    </source>
</evidence>
<sequence>MNLLLLLGILAWREVGALSLSQTDKPAVLKLPIQRADSMHAKSQKRDSVISAPFGIEDPSLYPQYYANLTIGTPPQAMSMLSLDTTTGVIEITATNSTLCTQSSPFVCSSGYFDVNASSTYKFISNDPTDEADFPVDFGSDNVTISDLTLSSVDLVVNMGSYSNNFIGVGYTVNDKSDAPATILQAMINQGQIKSAAYSLWVDEPTGTTGTILFGGVDTTKYTGDLYTMPIPAVNGTRYLPAVLMTEVTVQTSSDSPGNSSSLPTYMVIDSTSSQTVLPTEIVEQVFKDLNITWNEEYHEGIIDCSISEKDYNITFTFCDFGIKIPISDFIDTSSPNGCQFEILPTLGGTPILSNSFLRRTYIVYDLSNHVPWHTEISMGRMKIS</sequence>
<dbReference type="Proteomes" id="UP001149165">
    <property type="component" value="Unassembled WGS sequence"/>
</dbReference>
<feature type="signal peptide" evidence="3">
    <location>
        <begin position="1"/>
        <end position="17"/>
    </location>
</feature>
<dbReference type="PROSITE" id="PS51767">
    <property type="entry name" value="PEPTIDASE_A1"/>
    <property type="match status" value="1"/>
</dbReference>
<protein>
    <recommendedName>
        <fullName evidence="4">Peptidase A1 domain-containing protein</fullName>
    </recommendedName>
</protein>
<proteinExistence type="inferred from homology"/>
<gene>
    <name evidence="5" type="ORF">N7456_006126</name>
</gene>
<dbReference type="GO" id="GO:0004190">
    <property type="term" value="F:aspartic-type endopeptidase activity"/>
    <property type="evidence" value="ECO:0007669"/>
    <property type="project" value="InterPro"/>
</dbReference>
<dbReference type="InterPro" id="IPR033121">
    <property type="entry name" value="PEPTIDASE_A1"/>
</dbReference>
<name>A0A9W9FZQ5_9EURO</name>
<evidence type="ECO:0000259" key="4">
    <source>
        <dbReference type="PROSITE" id="PS51767"/>
    </source>
</evidence>
<dbReference type="EMBL" id="JAPQKH010000003">
    <property type="protein sequence ID" value="KAJ5109451.1"/>
    <property type="molecule type" value="Genomic_DNA"/>
</dbReference>
<keyword evidence="2" id="KW-0378">Hydrolase</keyword>
<dbReference type="PANTHER" id="PTHR47966:SF65">
    <property type="entry name" value="ASPARTIC-TYPE ENDOPEPTIDASE"/>
    <property type="match status" value="1"/>
</dbReference>
<evidence type="ECO:0000313" key="5">
    <source>
        <dbReference type="EMBL" id="KAJ5109451.1"/>
    </source>
</evidence>
<evidence type="ECO:0000256" key="1">
    <source>
        <dbReference type="ARBA" id="ARBA00007447"/>
    </source>
</evidence>
<feature type="chain" id="PRO_5040796222" description="Peptidase A1 domain-containing protein" evidence="3">
    <location>
        <begin position="18"/>
        <end position="385"/>
    </location>
</feature>
<keyword evidence="3" id="KW-0732">Signal</keyword>
<keyword evidence="6" id="KW-1185">Reference proteome</keyword>
<feature type="domain" description="Peptidase A1" evidence="4">
    <location>
        <begin position="65"/>
        <end position="375"/>
    </location>
</feature>
<comment type="caution">
    <text evidence="5">The sequence shown here is derived from an EMBL/GenBank/DDBJ whole genome shotgun (WGS) entry which is preliminary data.</text>
</comment>